<evidence type="ECO:0008006" key="7">
    <source>
        <dbReference type="Google" id="ProtNLM"/>
    </source>
</evidence>
<keyword evidence="3 5" id="KW-1133">Transmembrane helix</keyword>
<evidence type="ECO:0000256" key="1">
    <source>
        <dbReference type="ARBA" id="ARBA00004141"/>
    </source>
</evidence>
<evidence type="ECO:0000256" key="4">
    <source>
        <dbReference type="ARBA" id="ARBA00023136"/>
    </source>
</evidence>
<evidence type="ECO:0000256" key="2">
    <source>
        <dbReference type="ARBA" id="ARBA00022692"/>
    </source>
</evidence>
<feature type="transmembrane region" description="Helical" evidence="5">
    <location>
        <begin position="179"/>
        <end position="212"/>
    </location>
</feature>
<feature type="transmembrane region" description="Helical" evidence="5">
    <location>
        <begin position="58"/>
        <end position="86"/>
    </location>
</feature>
<gene>
    <name evidence="6" type="ORF">KL86APRO_12434</name>
</gene>
<feature type="transmembrane region" description="Helical" evidence="5">
    <location>
        <begin position="20"/>
        <end position="46"/>
    </location>
</feature>
<name>A0A212KAN9_9PROT</name>
<sequence length="222" mass="23887">MLDTLVTSLAQLGDRQTRGVLWRCVGLALALYMAVVAAVWWGLSLLSETSWDSVNTAIAALGGVVALVLGGLIYPALVTVLIGLFAEPIARRVEILHYPERGAGRAQPVGEIVVGTINFAGKTLAFNVLALLLTFVMPGLNIFVFVAVNGYLVSVEYFEMVAVRRMDLRQAQALRKQHFLRLWCAGAVFATGMAVPVIGVIAPVVAVVFMVHTLESLRAPAR</sequence>
<protein>
    <recommendedName>
        <fullName evidence="7">CysZ-like protein</fullName>
    </recommendedName>
</protein>
<dbReference type="Pfam" id="PF07264">
    <property type="entry name" value="EI24"/>
    <property type="match status" value="1"/>
</dbReference>
<proteinExistence type="predicted"/>
<feature type="transmembrane region" description="Helical" evidence="5">
    <location>
        <begin position="128"/>
        <end position="158"/>
    </location>
</feature>
<evidence type="ECO:0000256" key="5">
    <source>
        <dbReference type="SAM" id="Phobius"/>
    </source>
</evidence>
<accession>A0A212KAN9</accession>
<dbReference type="EMBL" id="FLUO01000001">
    <property type="protein sequence ID" value="SBW08678.1"/>
    <property type="molecule type" value="Genomic_DNA"/>
</dbReference>
<evidence type="ECO:0000313" key="6">
    <source>
        <dbReference type="EMBL" id="SBW08678.1"/>
    </source>
</evidence>
<dbReference type="InterPro" id="IPR059112">
    <property type="entry name" value="CysZ/EI24"/>
</dbReference>
<organism evidence="6">
    <name type="scientific">uncultured Alphaproteobacteria bacterium</name>
    <dbReference type="NCBI Taxonomy" id="91750"/>
    <lineage>
        <taxon>Bacteria</taxon>
        <taxon>Pseudomonadati</taxon>
        <taxon>Pseudomonadota</taxon>
        <taxon>Alphaproteobacteria</taxon>
        <taxon>environmental samples</taxon>
    </lineage>
</organism>
<dbReference type="AlphaFoldDB" id="A0A212KAN9"/>
<reference evidence="6" key="1">
    <citation type="submission" date="2016-04" db="EMBL/GenBank/DDBJ databases">
        <authorList>
            <person name="Evans L.H."/>
            <person name="Alamgir A."/>
            <person name="Owens N."/>
            <person name="Weber N.D."/>
            <person name="Virtaneva K."/>
            <person name="Barbian K."/>
            <person name="Babar A."/>
            <person name="Rosenke K."/>
        </authorList>
    </citation>
    <scope>NUCLEOTIDE SEQUENCE</scope>
    <source>
        <strain evidence="6">86</strain>
    </source>
</reference>
<keyword evidence="2 5" id="KW-0812">Transmembrane</keyword>
<keyword evidence="4 5" id="KW-0472">Membrane</keyword>
<comment type="subcellular location">
    <subcellularLocation>
        <location evidence="1">Membrane</location>
        <topology evidence="1">Multi-pass membrane protein</topology>
    </subcellularLocation>
</comment>
<evidence type="ECO:0000256" key="3">
    <source>
        <dbReference type="ARBA" id="ARBA00022989"/>
    </source>
</evidence>